<name>A0ABQ6CK27_9HYPH</name>
<keyword evidence="4" id="KW-0762">Sugar transport</keyword>
<evidence type="ECO:0000256" key="3">
    <source>
        <dbReference type="ARBA" id="ARBA00022448"/>
    </source>
</evidence>
<dbReference type="PANTHER" id="PTHR43649:SF28">
    <property type="entry name" value="BINDING PROTEIN COMPONENT OF ABC SUGAR TRANSPORTER-RELATED"/>
    <property type="match status" value="1"/>
</dbReference>
<organism evidence="10 11">
    <name type="scientific">Labrys miyagiensis</name>
    <dbReference type="NCBI Taxonomy" id="346912"/>
    <lineage>
        <taxon>Bacteria</taxon>
        <taxon>Pseudomonadati</taxon>
        <taxon>Pseudomonadota</taxon>
        <taxon>Alphaproteobacteria</taxon>
        <taxon>Hyphomicrobiales</taxon>
        <taxon>Xanthobacteraceae</taxon>
        <taxon>Labrys</taxon>
    </lineage>
</organism>
<protein>
    <recommendedName>
        <fullName evidence="8">Probable sugar-binding periplasmic protein</fullName>
    </recommendedName>
</protein>
<dbReference type="Pfam" id="PF01547">
    <property type="entry name" value="SBP_bac_1"/>
    <property type="match status" value="1"/>
</dbReference>
<evidence type="ECO:0000256" key="1">
    <source>
        <dbReference type="ARBA" id="ARBA00004418"/>
    </source>
</evidence>
<evidence type="ECO:0000256" key="8">
    <source>
        <dbReference type="ARBA" id="ARBA00049753"/>
    </source>
</evidence>
<proteinExistence type="inferred from homology"/>
<evidence type="ECO:0000256" key="7">
    <source>
        <dbReference type="ARBA" id="ARBA00049629"/>
    </source>
</evidence>
<keyword evidence="5 9" id="KW-0732">Signal</keyword>
<dbReference type="PANTHER" id="PTHR43649">
    <property type="entry name" value="ARABINOSE-BINDING PROTEIN-RELATED"/>
    <property type="match status" value="1"/>
</dbReference>
<evidence type="ECO:0000256" key="6">
    <source>
        <dbReference type="ARBA" id="ARBA00022764"/>
    </source>
</evidence>
<evidence type="ECO:0000256" key="9">
    <source>
        <dbReference type="SAM" id="SignalP"/>
    </source>
</evidence>
<feature type="signal peptide" evidence="9">
    <location>
        <begin position="1"/>
        <end position="26"/>
    </location>
</feature>
<keyword evidence="6" id="KW-0574">Periplasm</keyword>
<dbReference type="Gene3D" id="3.40.190.10">
    <property type="entry name" value="Periplasmic binding protein-like II"/>
    <property type="match status" value="2"/>
</dbReference>
<accession>A0ABQ6CK27</accession>
<evidence type="ECO:0000256" key="5">
    <source>
        <dbReference type="ARBA" id="ARBA00022729"/>
    </source>
</evidence>
<dbReference type="InterPro" id="IPR050490">
    <property type="entry name" value="Bact_solute-bd_prot1"/>
</dbReference>
<evidence type="ECO:0000313" key="10">
    <source>
        <dbReference type="EMBL" id="GLS18627.1"/>
    </source>
</evidence>
<reference evidence="11" key="1">
    <citation type="journal article" date="2019" name="Int. J. Syst. Evol. Microbiol.">
        <title>The Global Catalogue of Microorganisms (GCM) 10K type strain sequencing project: providing services to taxonomists for standard genome sequencing and annotation.</title>
        <authorList>
            <consortium name="The Broad Institute Genomics Platform"/>
            <consortium name="The Broad Institute Genome Sequencing Center for Infectious Disease"/>
            <person name="Wu L."/>
            <person name="Ma J."/>
        </authorList>
    </citation>
    <scope>NUCLEOTIDE SEQUENCE [LARGE SCALE GENOMIC DNA]</scope>
    <source>
        <strain evidence="11">NBRC 101365</strain>
    </source>
</reference>
<dbReference type="SUPFAM" id="SSF53850">
    <property type="entry name" value="Periplasmic binding protein-like II"/>
    <property type="match status" value="1"/>
</dbReference>
<comment type="function">
    <text evidence="7">Part of a binding-protein-dependent transport system for a sugar.</text>
</comment>
<comment type="caution">
    <text evidence="10">The sequence shown here is derived from an EMBL/GenBank/DDBJ whole genome shotgun (WGS) entry which is preliminary data.</text>
</comment>
<sequence length="421" mass="44470">MTVRMKLIAGVALAAASLGFVGAAQAQTKEVQILHWWTSGGEAAALKVIKDAMVAQGYSWKEVPVAGGGGDAAMTALKAMVAAGNNPTASQMLGYTVLDFAKQGVMGDLTETAKAEGWDKVVPAPLQKFAVYDGKWVAVPVNLHSVNWLWINKAVLDKIGGTEPKTFDDLIVLLGKAKAAGVVPLALGGQNWQEATMFDSVVLSTGGPDFYKKAFNDLDDDALKSDTMKKSFDNLAKLITYVDPNFAGRDWNLATAMVIKGDALVQVMGDWAKGEFKAAGKTPGTDYLCVRFPGTDGSVVYNTDMFAMFAVPADRQAAEVALAKTVLSKEVQAGFNINKGSVPSRTDVPDTNFDECGKKGIADLQKASAGGTLFGSLAQGYGAPPAIADAYKDVVTKFVHGQIKTSDEAVQELVKAIDDAK</sequence>
<feature type="chain" id="PRO_5046614260" description="Probable sugar-binding periplasmic protein" evidence="9">
    <location>
        <begin position="27"/>
        <end position="421"/>
    </location>
</feature>
<comment type="similarity">
    <text evidence="2">Belongs to the bacterial solute-binding protein 1 family.</text>
</comment>
<keyword evidence="11" id="KW-1185">Reference proteome</keyword>
<dbReference type="InterPro" id="IPR006059">
    <property type="entry name" value="SBP"/>
</dbReference>
<evidence type="ECO:0000256" key="4">
    <source>
        <dbReference type="ARBA" id="ARBA00022597"/>
    </source>
</evidence>
<keyword evidence="3" id="KW-0813">Transport</keyword>
<evidence type="ECO:0000256" key="2">
    <source>
        <dbReference type="ARBA" id="ARBA00008520"/>
    </source>
</evidence>
<gene>
    <name evidence="10" type="ORF">GCM10007874_16440</name>
</gene>
<comment type="subcellular location">
    <subcellularLocation>
        <location evidence="1">Periplasm</location>
    </subcellularLocation>
</comment>
<dbReference type="Proteomes" id="UP001156882">
    <property type="component" value="Unassembled WGS sequence"/>
</dbReference>
<dbReference type="EMBL" id="BSPC01000014">
    <property type="protein sequence ID" value="GLS18627.1"/>
    <property type="molecule type" value="Genomic_DNA"/>
</dbReference>
<evidence type="ECO:0000313" key="11">
    <source>
        <dbReference type="Proteomes" id="UP001156882"/>
    </source>
</evidence>